<evidence type="ECO:0000313" key="2">
    <source>
        <dbReference type="Proteomes" id="UP001294444"/>
    </source>
</evidence>
<dbReference type="EMBL" id="OAPG01000008">
    <property type="protein sequence ID" value="SNX84917.1"/>
    <property type="molecule type" value="Genomic_DNA"/>
</dbReference>
<protein>
    <submittedName>
        <fullName evidence="1">Uncharacterized protein</fullName>
    </submittedName>
</protein>
<reference evidence="1" key="1">
    <citation type="submission" date="2023-10" db="EMBL/GenBank/DDBJ databases">
        <authorList>
            <person name="Guldener U."/>
        </authorList>
    </citation>
    <scope>NUCLEOTIDE SEQUENCE</scope>
    <source>
        <strain evidence="1">Mp4</strain>
    </source>
</reference>
<comment type="caution">
    <text evidence="1">The sequence shown here is derived from an EMBL/GenBank/DDBJ whole genome shotgun (WGS) entry which is preliminary data.</text>
</comment>
<organism evidence="1 2">
    <name type="scientific">Melanopsichium pennsylvanicum</name>
    <dbReference type="NCBI Taxonomy" id="63383"/>
    <lineage>
        <taxon>Eukaryota</taxon>
        <taxon>Fungi</taxon>
        <taxon>Dikarya</taxon>
        <taxon>Basidiomycota</taxon>
        <taxon>Ustilaginomycotina</taxon>
        <taxon>Ustilaginomycetes</taxon>
        <taxon>Ustilaginales</taxon>
        <taxon>Ustilaginaceae</taxon>
        <taxon>Melanopsichium</taxon>
    </lineage>
</organism>
<sequence length="129" mass="14222">MKPQCSTDKALVEKDETANATCAQGWNANGMGKMPMLPLYCAVEWSHNPSVKPWRVTSMSKENAGKGSNGQLVSPLLLWFADGSQITVKAKRTQEAELDIIIFFSSTHHDFESLNPSSEEHAIVLHALH</sequence>
<evidence type="ECO:0000313" key="1">
    <source>
        <dbReference type="EMBL" id="SNX84917.1"/>
    </source>
</evidence>
<dbReference type="AlphaFoldDB" id="A0AAJ5C5N1"/>
<gene>
    <name evidence="1" type="ORF">MEPE_03626</name>
</gene>
<accession>A0AAJ5C5N1</accession>
<dbReference type="Proteomes" id="UP001294444">
    <property type="component" value="Unassembled WGS sequence"/>
</dbReference>
<proteinExistence type="predicted"/>
<name>A0AAJ5C5N1_9BASI</name>
<keyword evidence="2" id="KW-1185">Reference proteome</keyword>